<dbReference type="Gene3D" id="3.90.1150.10">
    <property type="entry name" value="Aspartate Aminotransferase, domain 1"/>
    <property type="match status" value="1"/>
</dbReference>
<protein>
    <submittedName>
        <fullName evidence="9">Aspartate aminotransferase (AspB-14)</fullName>
        <ecNumber evidence="9">2.6.1.1</ecNumber>
    </submittedName>
</protein>
<dbReference type="InterPro" id="IPR050859">
    <property type="entry name" value="Class-I_PLP-dep_aminotransf"/>
</dbReference>
<name>A0A6J4KUK2_9ACTN</name>
<gene>
    <name evidence="9" type="ORF">AVDCRST_MAG61-1834</name>
</gene>
<dbReference type="GO" id="GO:0004069">
    <property type="term" value="F:L-aspartate:2-oxoglutarate aminotransferase activity"/>
    <property type="evidence" value="ECO:0007669"/>
    <property type="project" value="UniProtKB-EC"/>
</dbReference>
<evidence type="ECO:0000313" key="9">
    <source>
        <dbReference type="EMBL" id="CAA9311879.1"/>
    </source>
</evidence>
<accession>A0A6J4KUK2</accession>
<dbReference type="InterPro" id="IPR015422">
    <property type="entry name" value="PyrdxlP-dep_Trfase_small"/>
</dbReference>
<dbReference type="EMBL" id="CADCTT010000238">
    <property type="protein sequence ID" value="CAA9311879.1"/>
    <property type="molecule type" value="Genomic_DNA"/>
</dbReference>
<dbReference type="Gene3D" id="3.40.640.10">
    <property type="entry name" value="Type I PLP-dependent aspartate aminotransferase-like (Major domain)"/>
    <property type="match status" value="1"/>
</dbReference>
<dbReference type="CDD" id="cd00609">
    <property type="entry name" value="AAT_like"/>
    <property type="match status" value="1"/>
</dbReference>
<dbReference type="GO" id="GO:1901605">
    <property type="term" value="P:alpha-amino acid metabolic process"/>
    <property type="evidence" value="ECO:0007669"/>
    <property type="project" value="TreeGrafter"/>
</dbReference>
<keyword evidence="4 9" id="KW-0032">Aminotransferase</keyword>
<feature type="compositionally biased region" description="Basic and acidic residues" evidence="7">
    <location>
        <begin position="14"/>
        <end position="24"/>
    </location>
</feature>
<dbReference type="Pfam" id="PF00155">
    <property type="entry name" value="Aminotran_1_2"/>
    <property type="match status" value="1"/>
</dbReference>
<dbReference type="InterPro" id="IPR004839">
    <property type="entry name" value="Aminotransferase_I/II_large"/>
</dbReference>
<evidence type="ECO:0000256" key="4">
    <source>
        <dbReference type="ARBA" id="ARBA00022576"/>
    </source>
</evidence>
<reference evidence="9" key="1">
    <citation type="submission" date="2020-02" db="EMBL/GenBank/DDBJ databases">
        <authorList>
            <person name="Meier V. D."/>
        </authorList>
    </citation>
    <scope>NUCLEOTIDE SEQUENCE</scope>
    <source>
        <strain evidence="9">AVDCRST_MAG61</strain>
    </source>
</reference>
<evidence type="ECO:0000256" key="7">
    <source>
        <dbReference type="SAM" id="MobiDB-lite"/>
    </source>
</evidence>
<dbReference type="InterPro" id="IPR015421">
    <property type="entry name" value="PyrdxlP-dep_Trfase_major"/>
</dbReference>
<dbReference type="FunFam" id="3.40.640.10:FF:000053">
    <property type="entry name" value="Aminotransferase, class I"/>
    <property type="match status" value="1"/>
</dbReference>
<organism evidence="9">
    <name type="scientific">uncultured Friedmanniella sp</name>
    <dbReference type="NCBI Taxonomy" id="335381"/>
    <lineage>
        <taxon>Bacteria</taxon>
        <taxon>Bacillati</taxon>
        <taxon>Actinomycetota</taxon>
        <taxon>Actinomycetes</taxon>
        <taxon>Propionibacteriales</taxon>
        <taxon>Nocardioidaceae</taxon>
        <taxon>Friedmanniella</taxon>
        <taxon>environmental samples</taxon>
    </lineage>
</organism>
<dbReference type="PANTHER" id="PTHR42790">
    <property type="entry name" value="AMINOTRANSFERASE"/>
    <property type="match status" value="1"/>
</dbReference>
<dbReference type="SUPFAM" id="SSF53383">
    <property type="entry name" value="PLP-dependent transferases"/>
    <property type="match status" value="1"/>
</dbReference>
<comment type="similarity">
    <text evidence="2">Belongs to the class-I pyridoxal-phosphate-dependent aminotransferase family.</text>
</comment>
<comment type="subunit">
    <text evidence="3">Homodimer.</text>
</comment>
<comment type="cofactor">
    <cofactor evidence="1">
        <name>pyridoxal 5'-phosphate</name>
        <dbReference type="ChEBI" id="CHEBI:597326"/>
    </cofactor>
</comment>
<sequence>MPSIPGTGSGPPRPPRDQVTRPVRHDTRLDHYVNRYAARTHGMTASAIRALFSVANRPEVVSLAGGMPNIADLPLDVVGATLHDLVASQGMRSMQYGSGQGEPMIREAICEVMRLEGISAHPDDVTVTVGSQQGLDLVTRIFCDPGDVVLCEAPSYVGALGVFRAYQCEVAHVAMDEQGLVPDALREAIRAIRAAGKTVKFLYTIPNFQNPAGVSQSLERRTEVLRVAEEADLLVVEDNPYGLLGFDGEQTPAIRALDEDRVVYLGSFSKTFAPGFRVGWVLAPHAVREKLVLAQESATLCPPVFSQFAVAGYLANHDWRGQLKVFREMYRERRDALLAGLAEHMPAGTSWTVPTGGFFVWATLPPGLDSHAMLPRAVTARVAYVPGTAFYADGFGSRHMRLSYCFPTPERLIEGTRRLGEVLQHEASMLATFGPALEGTADRSALRQYEAPGANQA</sequence>
<feature type="region of interest" description="Disordered" evidence="7">
    <location>
        <begin position="1"/>
        <end position="24"/>
    </location>
</feature>
<keyword evidence="5 9" id="KW-0808">Transferase</keyword>
<evidence type="ECO:0000256" key="1">
    <source>
        <dbReference type="ARBA" id="ARBA00001933"/>
    </source>
</evidence>
<proteinExistence type="inferred from homology"/>
<evidence type="ECO:0000256" key="3">
    <source>
        <dbReference type="ARBA" id="ARBA00011738"/>
    </source>
</evidence>
<dbReference type="EC" id="2.6.1.1" evidence="9"/>
<dbReference type="GO" id="GO:0030170">
    <property type="term" value="F:pyridoxal phosphate binding"/>
    <property type="evidence" value="ECO:0007669"/>
    <property type="project" value="InterPro"/>
</dbReference>
<dbReference type="AlphaFoldDB" id="A0A6J4KUK2"/>
<evidence type="ECO:0000256" key="2">
    <source>
        <dbReference type="ARBA" id="ARBA00007441"/>
    </source>
</evidence>
<dbReference type="InterPro" id="IPR015424">
    <property type="entry name" value="PyrdxlP-dep_Trfase"/>
</dbReference>
<evidence type="ECO:0000259" key="8">
    <source>
        <dbReference type="Pfam" id="PF00155"/>
    </source>
</evidence>
<evidence type="ECO:0000256" key="5">
    <source>
        <dbReference type="ARBA" id="ARBA00022679"/>
    </source>
</evidence>
<feature type="domain" description="Aminotransferase class I/classII large" evidence="8">
    <location>
        <begin position="74"/>
        <end position="413"/>
    </location>
</feature>
<keyword evidence="6" id="KW-0663">Pyridoxal phosphate</keyword>
<dbReference type="PANTHER" id="PTHR42790:SF19">
    <property type="entry name" value="KYNURENINE_ALPHA-AMINOADIPATE AMINOTRANSFERASE, MITOCHONDRIAL"/>
    <property type="match status" value="1"/>
</dbReference>
<evidence type="ECO:0000256" key="6">
    <source>
        <dbReference type="ARBA" id="ARBA00022898"/>
    </source>
</evidence>